<proteinExistence type="predicted"/>
<accession>A0A2I0CNZ8</accession>
<name>A0A2I0CNZ8_9PSED</name>
<protein>
    <submittedName>
        <fullName evidence="1">Uncharacterized protein</fullName>
    </submittedName>
</protein>
<reference evidence="2" key="1">
    <citation type="submission" date="2017-12" db="EMBL/GenBank/DDBJ databases">
        <authorList>
            <person name="Yu X.-Y."/>
        </authorList>
    </citation>
    <scope>NUCLEOTIDE SEQUENCE [LARGE SCALE GENOMIC DNA]</scope>
    <source>
        <strain evidence="2">ZYSR67-Z</strain>
    </source>
</reference>
<comment type="caution">
    <text evidence="1">The sequence shown here is derived from an EMBL/GenBank/DDBJ whole genome shotgun (WGS) entry which is preliminary data.</text>
</comment>
<sequence>MGQAKNRGTLEQRIQQSRARTEQLAEQLGLEQRSLADIKADLGLPEDAAFHGYAVHIPEADEFLMSHADSRDSTTRQWAKRPELAKCFEQFADAYQLCRPDRGEIVVGVFETESQYFVAEVM</sequence>
<evidence type="ECO:0000313" key="1">
    <source>
        <dbReference type="EMBL" id="PKF70861.1"/>
    </source>
</evidence>
<dbReference type="EMBL" id="PIYS01000018">
    <property type="protein sequence ID" value="PKF70861.1"/>
    <property type="molecule type" value="Genomic_DNA"/>
</dbReference>
<gene>
    <name evidence="1" type="ORF">CW360_10060</name>
</gene>
<dbReference type="Proteomes" id="UP000242861">
    <property type="component" value="Unassembled WGS sequence"/>
</dbReference>
<evidence type="ECO:0000313" key="2">
    <source>
        <dbReference type="Proteomes" id="UP000242861"/>
    </source>
</evidence>
<dbReference type="AlphaFoldDB" id="A0A2I0CNZ8"/>
<organism evidence="1 2">
    <name type="scientific">Pseudomonas fluvialis</name>
    <dbReference type="NCBI Taxonomy" id="1793966"/>
    <lineage>
        <taxon>Bacteria</taxon>
        <taxon>Pseudomonadati</taxon>
        <taxon>Pseudomonadota</taxon>
        <taxon>Gammaproteobacteria</taxon>
        <taxon>Pseudomonadales</taxon>
        <taxon>Pseudomonadaceae</taxon>
        <taxon>Pseudomonas</taxon>
    </lineage>
</organism>
<dbReference type="RefSeq" id="WP_101193602.1">
    <property type="nucleotide sequence ID" value="NZ_PIYS01000018.1"/>
</dbReference>